<evidence type="ECO:0000313" key="3">
    <source>
        <dbReference type="Proteomes" id="UP000266298"/>
    </source>
</evidence>
<dbReference type="AlphaFoldDB" id="A0A399N5I9"/>
<reference evidence="2 3" key="1">
    <citation type="submission" date="2018-08" db="EMBL/GenBank/DDBJ databases">
        <title>Genome Sequence of Clavibacter michiganensis Subspecies type strains, and the Atypical Peach-Colored Strains Isolated from Tomato.</title>
        <authorList>
            <person name="Osdaghi E."/>
            <person name="Portier P."/>
            <person name="Briand M."/>
            <person name="Jacques M.-A."/>
        </authorList>
    </citation>
    <scope>NUCLEOTIDE SEQUENCE [LARGE SCALE GENOMIC DNA]</scope>
    <source>
        <strain evidence="2 3">CFBP 7493</strain>
    </source>
</reference>
<evidence type="ECO:0000256" key="1">
    <source>
        <dbReference type="SAM" id="MobiDB-lite"/>
    </source>
</evidence>
<feature type="non-terminal residue" evidence="2">
    <location>
        <position position="93"/>
    </location>
</feature>
<feature type="compositionally biased region" description="Low complexity" evidence="1">
    <location>
        <begin position="36"/>
        <end position="52"/>
    </location>
</feature>
<dbReference type="Proteomes" id="UP000266298">
    <property type="component" value="Unassembled WGS sequence"/>
</dbReference>
<organism evidence="2 3">
    <name type="scientific">Clavibacter michiganensis</name>
    <dbReference type="NCBI Taxonomy" id="28447"/>
    <lineage>
        <taxon>Bacteria</taxon>
        <taxon>Bacillati</taxon>
        <taxon>Actinomycetota</taxon>
        <taxon>Actinomycetes</taxon>
        <taxon>Micrococcales</taxon>
        <taxon>Microbacteriaceae</taxon>
        <taxon>Clavibacter</taxon>
    </lineage>
</organism>
<evidence type="ECO:0000313" key="2">
    <source>
        <dbReference type="EMBL" id="RII89395.1"/>
    </source>
</evidence>
<dbReference type="EMBL" id="QWEC01000763">
    <property type="protein sequence ID" value="RII89395.1"/>
    <property type="molecule type" value="Genomic_DNA"/>
</dbReference>
<name>A0A399N5I9_9MICO</name>
<comment type="caution">
    <text evidence="2">The sequence shown here is derived from an EMBL/GenBank/DDBJ whole genome shotgun (WGS) entry which is preliminary data.</text>
</comment>
<gene>
    <name evidence="2" type="ORF">DZF96_18055</name>
</gene>
<accession>A0A399N5I9</accession>
<protein>
    <submittedName>
        <fullName evidence="2">Uncharacterized protein</fullName>
    </submittedName>
</protein>
<feature type="region of interest" description="Disordered" evidence="1">
    <location>
        <begin position="23"/>
        <end position="52"/>
    </location>
</feature>
<proteinExistence type="predicted"/>
<sequence>MVEDPRGLLAVVDLGDAPADGSTVEVAGALDGGSGSDAAGATGGTADATTPAGVDGLRLVGLRTEVVGGRDADTSSERATEVLVGGIAARVGG</sequence>